<evidence type="ECO:0000256" key="1">
    <source>
        <dbReference type="ARBA" id="ARBA00004571"/>
    </source>
</evidence>
<comment type="similarity">
    <text evidence="2 14 15">Belongs to the TonB-dependent receptor family.</text>
</comment>
<organism evidence="18 19">
    <name type="scientific">Bordetella genomosp. 4</name>
    <dbReference type="NCBI Taxonomy" id="463044"/>
    <lineage>
        <taxon>Bacteria</taxon>
        <taxon>Pseudomonadati</taxon>
        <taxon>Pseudomonadota</taxon>
        <taxon>Betaproteobacteria</taxon>
        <taxon>Burkholderiales</taxon>
        <taxon>Alcaligenaceae</taxon>
        <taxon>Bordetella</taxon>
    </lineage>
</organism>
<dbReference type="RefSeq" id="WP_094824126.1">
    <property type="nucleotide sequence ID" value="NZ_NEVO01000019.1"/>
</dbReference>
<dbReference type="InterPro" id="IPR012910">
    <property type="entry name" value="Plug_dom"/>
</dbReference>
<keyword evidence="19" id="KW-1185">Reference proteome</keyword>
<comment type="subcellular location">
    <subcellularLocation>
        <location evidence="1 14">Cell outer membrane</location>
        <topology evidence="1 14">Multi-pass membrane protein</topology>
    </subcellularLocation>
</comment>
<dbReference type="Pfam" id="PF07715">
    <property type="entry name" value="Plug"/>
    <property type="match status" value="1"/>
</dbReference>
<evidence type="ECO:0000313" key="19">
    <source>
        <dbReference type="Proteomes" id="UP000216885"/>
    </source>
</evidence>
<dbReference type="InterPro" id="IPR010105">
    <property type="entry name" value="TonB_sidphr_rcpt"/>
</dbReference>
<dbReference type="Gene3D" id="3.55.50.30">
    <property type="match status" value="1"/>
</dbReference>
<keyword evidence="11 14" id="KW-0472">Membrane</keyword>
<keyword evidence="12 18" id="KW-0675">Receptor</keyword>
<evidence type="ECO:0000256" key="13">
    <source>
        <dbReference type="ARBA" id="ARBA00023237"/>
    </source>
</evidence>
<dbReference type="PANTHER" id="PTHR32552">
    <property type="entry name" value="FERRICHROME IRON RECEPTOR-RELATED"/>
    <property type="match status" value="1"/>
</dbReference>
<keyword evidence="7" id="KW-0732">Signal</keyword>
<name>A0A261TLF9_9BORD</name>
<proteinExistence type="inferred from homology"/>
<dbReference type="CDD" id="cd01347">
    <property type="entry name" value="ligand_gated_channel"/>
    <property type="match status" value="1"/>
</dbReference>
<dbReference type="GO" id="GO:0015891">
    <property type="term" value="P:siderophore transport"/>
    <property type="evidence" value="ECO:0007669"/>
    <property type="project" value="InterPro"/>
</dbReference>
<keyword evidence="10 15" id="KW-0798">TonB box</keyword>
<evidence type="ECO:0000313" key="18">
    <source>
        <dbReference type="EMBL" id="OZI50067.1"/>
    </source>
</evidence>
<sequence>MSRPAQRRSAARRHASLAPAHFGLIVRLVFSGPVAFGLGFALPASAQTAARTVTYNIPAGPLADALNQYAQQAGVSLAMDARQLRGLTSPGLRGSHGIEAGFNLLLRGSGYLAYKTESGYVLRPAPVSSQNEVATLPAVTAVASAPSTQGYVAARSVAATKTDTSLLETPQSASVITREELDDRNVQTLLEAVSYTPGVRTEQSGFDPRFDVFTLRGFDVTYNGIYRDGLRLPGANMSVFKVEPYSVENVTVLRGPSSALYGLGSPGGLVDITSKRPIDEPFGEVQLMTGNYQRKQGQFDIGGRADEDGQWLYRLTGVVRDAGSPNTDGGGNNDITSIAPAFTWQPNGDTKVTLLGEYLKSRTPAALPYYAWGGARSDLPGATGDYNRQDQEQFRVGYLAEHRFNDTFTVRQNLRYGQVNTHVRYNSLGEIDTEANTISRSTGYVHDKLKSFVVDNQLQADFKTGDVEHKLLVGLDYSYLGLDGGIGYGAASDLDASTLEPLGPTEDPPTDASRYRQRQRQTGLYLQEQAKFDGWIVTLTGRHDWSTSIADDLIADSREKTVDRKFTGRAGLTHVFDNGIAPYVSYSTSFAPTSSVDANGQTFDPTTARQVEAGVKYAPSNMNSYVAASVFELKQSNALVTDPNNPLFQVQTGKVRSRGIELEGMLDLAQGLKVHGAYTYLMAVNMSGSPDTDGRTLSGTPRHTFSLWTDYTFQSDTALAGLDVGFGLRYVGTSWGNATNTFQNSAHLLADAKIGYDLGRLSPSFKGWSAQVNALNLFDRDYTTCDAGYCYEGAPRMVTASLKYRW</sequence>
<dbReference type="SMART" id="SM00965">
    <property type="entry name" value="STN"/>
    <property type="match status" value="1"/>
</dbReference>
<evidence type="ECO:0000256" key="10">
    <source>
        <dbReference type="ARBA" id="ARBA00023077"/>
    </source>
</evidence>
<evidence type="ECO:0000256" key="14">
    <source>
        <dbReference type="PROSITE-ProRule" id="PRU01360"/>
    </source>
</evidence>
<dbReference type="Gene3D" id="2.40.170.20">
    <property type="entry name" value="TonB-dependent receptor, beta-barrel domain"/>
    <property type="match status" value="1"/>
</dbReference>
<evidence type="ECO:0000256" key="7">
    <source>
        <dbReference type="ARBA" id="ARBA00022729"/>
    </source>
</evidence>
<dbReference type="NCBIfam" id="TIGR01783">
    <property type="entry name" value="TonB-siderophor"/>
    <property type="match status" value="1"/>
</dbReference>
<keyword evidence="5" id="KW-0410">Iron transport</keyword>
<dbReference type="SUPFAM" id="SSF56935">
    <property type="entry name" value="Porins"/>
    <property type="match status" value="1"/>
</dbReference>
<evidence type="ECO:0000256" key="8">
    <source>
        <dbReference type="ARBA" id="ARBA00023004"/>
    </source>
</evidence>
<evidence type="ECO:0000256" key="4">
    <source>
        <dbReference type="ARBA" id="ARBA00022452"/>
    </source>
</evidence>
<dbReference type="GO" id="GO:0015344">
    <property type="term" value="F:siderophore uptake transmembrane transporter activity"/>
    <property type="evidence" value="ECO:0007669"/>
    <property type="project" value="TreeGrafter"/>
</dbReference>
<dbReference type="InterPro" id="IPR000531">
    <property type="entry name" value="Beta-barrel_TonB"/>
</dbReference>
<gene>
    <name evidence="18" type="ORF">CAL20_25280</name>
</gene>
<evidence type="ECO:0000256" key="12">
    <source>
        <dbReference type="ARBA" id="ARBA00023170"/>
    </source>
</evidence>
<accession>A0A261TLF9</accession>
<feature type="region of interest" description="Disordered" evidence="16">
    <location>
        <begin position="497"/>
        <end position="519"/>
    </location>
</feature>
<dbReference type="GO" id="GO:0009279">
    <property type="term" value="C:cell outer membrane"/>
    <property type="evidence" value="ECO:0007669"/>
    <property type="project" value="UniProtKB-SubCell"/>
</dbReference>
<evidence type="ECO:0000259" key="17">
    <source>
        <dbReference type="SMART" id="SM00965"/>
    </source>
</evidence>
<keyword evidence="4 14" id="KW-1134">Transmembrane beta strand</keyword>
<dbReference type="InterPro" id="IPR037066">
    <property type="entry name" value="Plug_dom_sf"/>
</dbReference>
<keyword evidence="9" id="KW-0406">Ion transport</keyword>
<evidence type="ECO:0000256" key="5">
    <source>
        <dbReference type="ARBA" id="ARBA00022496"/>
    </source>
</evidence>
<dbReference type="Gene3D" id="2.170.130.10">
    <property type="entry name" value="TonB-dependent receptor, plug domain"/>
    <property type="match status" value="1"/>
</dbReference>
<comment type="caution">
    <text evidence="18">The sequence shown here is derived from an EMBL/GenBank/DDBJ whole genome shotgun (WGS) entry which is preliminary data.</text>
</comment>
<feature type="domain" description="Secretin/TonB short N-terminal" evidence="17">
    <location>
        <begin position="75"/>
        <end position="125"/>
    </location>
</feature>
<reference evidence="18 19" key="1">
    <citation type="submission" date="2017-05" db="EMBL/GenBank/DDBJ databases">
        <title>Complete and WGS of Bordetella genogroups.</title>
        <authorList>
            <person name="Spilker T."/>
            <person name="LiPuma J."/>
        </authorList>
    </citation>
    <scope>NUCLEOTIDE SEQUENCE [LARGE SCALE GENOMIC DNA]</scope>
    <source>
        <strain evidence="18 19">AU9919</strain>
    </source>
</reference>
<dbReference type="GO" id="GO:0038023">
    <property type="term" value="F:signaling receptor activity"/>
    <property type="evidence" value="ECO:0007669"/>
    <property type="project" value="InterPro"/>
</dbReference>
<evidence type="ECO:0000256" key="9">
    <source>
        <dbReference type="ARBA" id="ARBA00023065"/>
    </source>
</evidence>
<keyword evidence="8" id="KW-0408">Iron</keyword>
<dbReference type="FunFam" id="2.170.130.10:FF:000001">
    <property type="entry name" value="Catecholate siderophore TonB-dependent receptor"/>
    <property type="match status" value="1"/>
</dbReference>
<protein>
    <submittedName>
        <fullName evidence="18">TonB-dependent siderophore receptor</fullName>
    </submittedName>
</protein>
<dbReference type="Pfam" id="PF00593">
    <property type="entry name" value="TonB_dep_Rec_b-barrel"/>
    <property type="match status" value="1"/>
</dbReference>
<evidence type="ECO:0000256" key="2">
    <source>
        <dbReference type="ARBA" id="ARBA00009810"/>
    </source>
</evidence>
<keyword evidence="3 14" id="KW-0813">Transport</keyword>
<keyword evidence="13 14" id="KW-0998">Cell outer membrane</keyword>
<evidence type="ECO:0000256" key="11">
    <source>
        <dbReference type="ARBA" id="ARBA00023136"/>
    </source>
</evidence>
<dbReference type="EMBL" id="NEVQ01000023">
    <property type="protein sequence ID" value="OZI50067.1"/>
    <property type="molecule type" value="Genomic_DNA"/>
</dbReference>
<keyword evidence="6 14" id="KW-0812">Transmembrane</keyword>
<dbReference type="PANTHER" id="PTHR32552:SF68">
    <property type="entry name" value="FERRICHROME OUTER MEMBRANE TRANSPORTER_PHAGE RECEPTOR"/>
    <property type="match status" value="1"/>
</dbReference>
<dbReference type="InterPro" id="IPR036942">
    <property type="entry name" value="Beta-barrel_TonB_sf"/>
</dbReference>
<evidence type="ECO:0000256" key="15">
    <source>
        <dbReference type="RuleBase" id="RU003357"/>
    </source>
</evidence>
<dbReference type="InterPro" id="IPR011662">
    <property type="entry name" value="Secretin/TonB_short_N"/>
</dbReference>
<dbReference type="AlphaFoldDB" id="A0A261TLF9"/>
<evidence type="ECO:0000256" key="6">
    <source>
        <dbReference type="ARBA" id="ARBA00022692"/>
    </source>
</evidence>
<evidence type="ECO:0000256" key="16">
    <source>
        <dbReference type="SAM" id="MobiDB-lite"/>
    </source>
</evidence>
<dbReference type="Proteomes" id="UP000216885">
    <property type="component" value="Unassembled WGS sequence"/>
</dbReference>
<dbReference type="InterPro" id="IPR039426">
    <property type="entry name" value="TonB-dep_rcpt-like"/>
</dbReference>
<evidence type="ECO:0000256" key="3">
    <source>
        <dbReference type="ARBA" id="ARBA00022448"/>
    </source>
</evidence>
<dbReference type="PROSITE" id="PS52016">
    <property type="entry name" value="TONB_DEPENDENT_REC_3"/>
    <property type="match status" value="1"/>
</dbReference>
<dbReference type="OrthoDB" id="127311at2"/>